<dbReference type="RefSeq" id="WP_162797705.1">
    <property type="nucleotide sequence ID" value="NZ_MSZW01000022.1"/>
</dbReference>
<dbReference type="EMBL" id="SMAP01000007">
    <property type="protein sequence ID" value="TCT22473.1"/>
    <property type="molecule type" value="Genomic_DNA"/>
</dbReference>
<evidence type="ECO:0000256" key="10">
    <source>
        <dbReference type="ARBA" id="ARBA00022777"/>
    </source>
</evidence>
<dbReference type="GO" id="GO:0005886">
    <property type="term" value="C:plasma membrane"/>
    <property type="evidence" value="ECO:0007669"/>
    <property type="project" value="UniProtKB-SubCell"/>
</dbReference>
<comment type="caution">
    <text evidence="21">The sequence shown here is derived from an EMBL/GenBank/DDBJ whole genome shotgun (WGS) entry which is preliminary data.</text>
</comment>
<evidence type="ECO:0000256" key="4">
    <source>
        <dbReference type="ARBA" id="ARBA00011903"/>
    </source>
</evidence>
<keyword evidence="7" id="KW-0808">Transferase</keyword>
<dbReference type="InterPro" id="IPR032807">
    <property type="entry name" value="GNVR"/>
</dbReference>
<dbReference type="Proteomes" id="UP000295414">
    <property type="component" value="Unassembled WGS sequence"/>
</dbReference>
<feature type="domain" description="Polysaccharide chain length determinant N-terminal" evidence="18">
    <location>
        <begin position="15"/>
        <end position="109"/>
    </location>
</feature>
<evidence type="ECO:0000256" key="8">
    <source>
        <dbReference type="ARBA" id="ARBA00022692"/>
    </source>
</evidence>
<keyword evidence="16" id="KW-0175">Coiled coil</keyword>
<evidence type="ECO:0000313" key="21">
    <source>
        <dbReference type="EMBL" id="TCT22473.1"/>
    </source>
</evidence>
<comment type="similarity">
    <text evidence="3">Belongs to the etk/wzc family.</text>
</comment>
<dbReference type="PANTHER" id="PTHR32309:SF13">
    <property type="entry name" value="FERRIC ENTEROBACTIN TRANSPORT PROTEIN FEPE"/>
    <property type="match status" value="1"/>
</dbReference>
<evidence type="ECO:0000259" key="18">
    <source>
        <dbReference type="Pfam" id="PF02706"/>
    </source>
</evidence>
<keyword evidence="9" id="KW-0547">Nucleotide-binding</keyword>
<evidence type="ECO:0000256" key="3">
    <source>
        <dbReference type="ARBA" id="ARBA00008883"/>
    </source>
</evidence>
<evidence type="ECO:0000256" key="6">
    <source>
        <dbReference type="ARBA" id="ARBA00022519"/>
    </source>
</evidence>
<dbReference type="EC" id="2.7.10.2" evidence="4"/>
<feature type="transmembrane region" description="Helical" evidence="17">
    <location>
        <begin position="441"/>
        <end position="463"/>
    </location>
</feature>
<feature type="domain" description="AAA" evidence="19">
    <location>
        <begin position="539"/>
        <end position="662"/>
    </location>
</feature>
<evidence type="ECO:0000256" key="13">
    <source>
        <dbReference type="ARBA" id="ARBA00023136"/>
    </source>
</evidence>
<dbReference type="InterPro" id="IPR027417">
    <property type="entry name" value="P-loop_NTPase"/>
</dbReference>
<evidence type="ECO:0000256" key="1">
    <source>
        <dbReference type="ARBA" id="ARBA00004429"/>
    </source>
</evidence>
<dbReference type="InterPro" id="IPR025669">
    <property type="entry name" value="AAA_dom"/>
</dbReference>
<dbReference type="InterPro" id="IPR050445">
    <property type="entry name" value="Bact_polysacc_biosynth/exp"/>
</dbReference>
<keyword evidence="10" id="KW-0418">Kinase</keyword>
<keyword evidence="11" id="KW-0067">ATP-binding</keyword>
<evidence type="ECO:0000256" key="7">
    <source>
        <dbReference type="ARBA" id="ARBA00022679"/>
    </source>
</evidence>
<evidence type="ECO:0000256" key="14">
    <source>
        <dbReference type="ARBA" id="ARBA00023137"/>
    </source>
</evidence>
<keyword evidence="13 17" id="KW-0472">Membrane</keyword>
<evidence type="ECO:0000256" key="12">
    <source>
        <dbReference type="ARBA" id="ARBA00022989"/>
    </source>
</evidence>
<dbReference type="Pfam" id="PF13614">
    <property type="entry name" value="AAA_31"/>
    <property type="match status" value="1"/>
</dbReference>
<proteinExistence type="inferred from homology"/>
<evidence type="ECO:0000256" key="2">
    <source>
        <dbReference type="ARBA" id="ARBA00007316"/>
    </source>
</evidence>
<reference evidence="21 22" key="1">
    <citation type="submission" date="2019-03" db="EMBL/GenBank/DDBJ databases">
        <title>Genomic Encyclopedia of Type Strains, Phase IV (KMG-IV): sequencing the most valuable type-strain genomes for metagenomic binning, comparative biology and taxonomic classification.</title>
        <authorList>
            <person name="Goeker M."/>
        </authorList>
    </citation>
    <scope>NUCLEOTIDE SEQUENCE [LARGE SCALE GENOMIC DNA]</scope>
    <source>
        <strain evidence="21 22">DSM 13605</strain>
    </source>
</reference>
<evidence type="ECO:0000259" key="19">
    <source>
        <dbReference type="Pfam" id="PF13614"/>
    </source>
</evidence>
<dbReference type="InterPro" id="IPR005702">
    <property type="entry name" value="Wzc-like_C"/>
</dbReference>
<dbReference type="InterPro" id="IPR003856">
    <property type="entry name" value="LPS_length_determ_N"/>
</dbReference>
<evidence type="ECO:0000256" key="9">
    <source>
        <dbReference type="ARBA" id="ARBA00022741"/>
    </source>
</evidence>
<name>A0A4R3N5V8_9GAMM</name>
<dbReference type="FunFam" id="3.40.50.300:FF:000527">
    <property type="entry name" value="Tyrosine-protein kinase etk"/>
    <property type="match status" value="1"/>
</dbReference>
<evidence type="ECO:0000313" key="22">
    <source>
        <dbReference type="Proteomes" id="UP000295414"/>
    </source>
</evidence>
<organism evidence="21 22">
    <name type="scientific">Thermomonas haemolytica</name>
    <dbReference type="NCBI Taxonomy" id="141949"/>
    <lineage>
        <taxon>Bacteria</taxon>
        <taxon>Pseudomonadati</taxon>
        <taxon>Pseudomonadota</taxon>
        <taxon>Gammaproteobacteria</taxon>
        <taxon>Lysobacterales</taxon>
        <taxon>Lysobacteraceae</taxon>
        <taxon>Thermomonas</taxon>
    </lineage>
</organism>
<keyword evidence="22" id="KW-1185">Reference proteome</keyword>
<comment type="catalytic activity">
    <reaction evidence="15">
        <text>L-tyrosyl-[protein] + ATP = O-phospho-L-tyrosyl-[protein] + ADP + H(+)</text>
        <dbReference type="Rhea" id="RHEA:10596"/>
        <dbReference type="Rhea" id="RHEA-COMP:10136"/>
        <dbReference type="Rhea" id="RHEA-COMP:20101"/>
        <dbReference type="ChEBI" id="CHEBI:15378"/>
        <dbReference type="ChEBI" id="CHEBI:30616"/>
        <dbReference type="ChEBI" id="CHEBI:46858"/>
        <dbReference type="ChEBI" id="CHEBI:61978"/>
        <dbReference type="ChEBI" id="CHEBI:456216"/>
        <dbReference type="EC" id="2.7.10.2"/>
    </reaction>
</comment>
<dbReference type="GO" id="GO:0005524">
    <property type="term" value="F:ATP binding"/>
    <property type="evidence" value="ECO:0007669"/>
    <property type="project" value="UniProtKB-KW"/>
</dbReference>
<dbReference type="AlphaFoldDB" id="A0A4R3N5V8"/>
<keyword evidence="8 17" id="KW-0812">Transmembrane</keyword>
<sequence length="730" mass="79599">MLSLELQDEQRRDDDEIDLLAYWHVLVKRRRLIIGVLAAVVALALLVTLLATPVYRATTVLQLDKEGVRVIQVDGLQPGDERGLDPTFLQTQYELIKSRSLAERVANELNLDPKELERLADEGWLGRMLDLLKPKRKKQGATGEPGNASASSRTDFQEAVKFIADSLSVEPIRNSRLVRINFDSTSPEFAARAANAIAEGYIAAGLERRFGASSYAKTYLEDQLRLTKAKLEDSERKLVEFAQKESLVNTGEQGQSLAAQNLTQLNAALATAQDQRIRAQARWQQASSGAMPPDMLSNSNVRALQQQKGQLQAQYQLKLQTFKPDYPEMLQLKSQIDELDRQIATELGGIRASVKAEYDAAVRQEQMLTGQIAALRTQALDVDGRSIQYNILKREVDTNRQLYDGLLQRYKEVGVAGDVRANNISIIDRAEVPTSRFKPSLTLNLAIGLLLGGVLGVLLAFLLEFLDDTLKTPEDIEQKLKLPVLGVIPKLGPKDNIAEVAANPQSAFSEAYRSVRTALQFATDHGVPKTLLVTSSGPGEGKSTTALALARNLTQLGKRVLLVDADLRNPSLHKTLGLRPEFGLSNLLAGACAFSDAVQETGDKDLQVILAGPLPPNPAELLSGSKLISLLTVGGERYDHVILDGPPVLGLADAPILSNAVDGTLMVIPSAKAKISAAQSALKRLLAARARVVGGLLTKYDARTAGYGYGYGYRYDSYYAYGGKPRLTKG</sequence>
<comment type="subcellular location">
    <subcellularLocation>
        <location evidence="1">Cell inner membrane</location>
        <topology evidence="1">Multi-pass membrane protein</topology>
    </subcellularLocation>
</comment>
<evidence type="ECO:0000256" key="15">
    <source>
        <dbReference type="ARBA" id="ARBA00051245"/>
    </source>
</evidence>
<dbReference type="CDD" id="cd05387">
    <property type="entry name" value="BY-kinase"/>
    <property type="match status" value="1"/>
</dbReference>
<gene>
    <name evidence="21" type="ORF">EDC34_10720</name>
</gene>
<protein>
    <recommendedName>
        <fullName evidence="4">non-specific protein-tyrosine kinase</fullName>
        <ecNumber evidence="4">2.7.10.2</ecNumber>
    </recommendedName>
</protein>
<evidence type="ECO:0000256" key="5">
    <source>
        <dbReference type="ARBA" id="ARBA00022475"/>
    </source>
</evidence>
<comment type="similarity">
    <text evidence="2">Belongs to the CpsD/CapB family.</text>
</comment>
<dbReference type="GO" id="GO:0004715">
    <property type="term" value="F:non-membrane spanning protein tyrosine kinase activity"/>
    <property type="evidence" value="ECO:0007669"/>
    <property type="project" value="UniProtKB-EC"/>
</dbReference>
<feature type="domain" description="Tyrosine-protein kinase G-rich" evidence="20">
    <location>
        <begin position="392"/>
        <end position="462"/>
    </location>
</feature>
<evidence type="ECO:0000256" key="17">
    <source>
        <dbReference type="SAM" id="Phobius"/>
    </source>
</evidence>
<feature type="transmembrane region" description="Helical" evidence="17">
    <location>
        <begin position="32"/>
        <end position="55"/>
    </location>
</feature>
<dbReference type="SUPFAM" id="SSF52540">
    <property type="entry name" value="P-loop containing nucleoside triphosphate hydrolases"/>
    <property type="match status" value="1"/>
</dbReference>
<feature type="coiled-coil region" evidence="16">
    <location>
        <begin position="217"/>
        <end position="282"/>
    </location>
</feature>
<accession>A0A4R3N5V8</accession>
<dbReference type="NCBIfam" id="TIGR01007">
    <property type="entry name" value="eps_fam"/>
    <property type="match status" value="1"/>
</dbReference>
<keyword evidence="5" id="KW-1003">Cell membrane</keyword>
<evidence type="ECO:0000259" key="20">
    <source>
        <dbReference type="Pfam" id="PF13807"/>
    </source>
</evidence>
<keyword evidence="6" id="KW-0997">Cell inner membrane</keyword>
<dbReference type="GO" id="GO:0042802">
    <property type="term" value="F:identical protein binding"/>
    <property type="evidence" value="ECO:0007669"/>
    <property type="project" value="UniProtKB-ARBA"/>
</dbReference>
<keyword evidence="14" id="KW-0829">Tyrosine-protein kinase</keyword>
<dbReference type="Gene3D" id="3.40.50.300">
    <property type="entry name" value="P-loop containing nucleotide triphosphate hydrolases"/>
    <property type="match status" value="1"/>
</dbReference>
<keyword evidence="12 17" id="KW-1133">Transmembrane helix</keyword>
<evidence type="ECO:0000256" key="16">
    <source>
        <dbReference type="SAM" id="Coils"/>
    </source>
</evidence>
<dbReference type="Pfam" id="PF13807">
    <property type="entry name" value="GNVR"/>
    <property type="match status" value="1"/>
</dbReference>
<dbReference type="PANTHER" id="PTHR32309">
    <property type="entry name" value="TYROSINE-PROTEIN KINASE"/>
    <property type="match status" value="1"/>
</dbReference>
<evidence type="ECO:0000256" key="11">
    <source>
        <dbReference type="ARBA" id="ARBA00022840"/>
    </source>
</evidence>
<dbReference type="Pfam" id="PF02706">
    <property type="entry name" value="Wzz"/>
    <property type="match status" value="1"/>
</dbReference>